<dbReference type="EC" id="3.4.-.-" evidence="9"/>
<evidence type="ECO:0000313" key="10">
    <source>
        <dbReference type="Proteomes" id="UP001596550"/>
    </source>
</evidence>
<comment type="caution">
    <text evidence="9">The sequence shown here is derived from an EMBL/GenBank/DDBJ whole genome shotgun (WGS) entry which is preliminary data.</text>
</comment>
<dbReference type="Pfam" id="PF18962">
    <property type="entry name" value="Por_Secre_tail"/>
    <property type="match status" value="1"/>
</dbReference>
<evidence type="ECO:0000256" key="5">
    <source>
        <dbReference type="PROSITE-ProRule" id="PRU01240"/>
    </source>
</evidence>
<evidence type="ECO:0000256" key="3">
    <source>
        <dbReference type="ARBA" id="ARBA00022801"/>
    </source>
</evidence>
<dbReference type="NCBIfam" id="TIGR04183">
    <property type="entry name" value="Por_Secre_tail"/>
    <property type="match status" value="1"/>
</dbReference>
<dbReference type="SUPFAM" id="SSF52743">
    <property type="entry name" value="Subtilisin-like"/>
    <property type="match status" value="1"/>
</dbReference>
<feature type="active site" description="Charge relay system" evidence="5">
    <location>
        <position position="391"/>
    </location>
</feature>
<feature type="domain" description="Secretion system C-terminal sorting" evidence="8">
    <location>
        <begin position="625"/>
        <end position="688"/>
    </location>
</feature>
<dbReference type="InterPro" id="IPR036852">
    <property type="entry name" value="Peptidase_S8/S53_dom_sf"/>
</dbReference>
<keyword evidence="3 5" id="KW-0378">Hydrolase</keyword>
<protein>
    <submittedName>
        <fullName evidence="9">S8 family peptidase</fullName>
        <ecNumber evidence="9">3.4.-.-</ecNumber>
    </submittedName>
</protein>
<feature type="domain" description="Peptidase S8/S53" evidence="7">
    <location>
        <begin position="121"/>
        <end position="445"/>
    </location>
</feature>
<organism evidence="9 10">
    <name type="scientific">Chryseobacterium zhengzhouense</name>
    <dbReference type="NCBI Taxonomy" id="1636086"/>
    <lineage>
        <taxon>Bacteria</taxon>
        <taxon>Pseudomonadati</taxon>
        <taxon>Bacteroidota</taxon>
        <taxon>Flavobacteriia</taxon>
        <taxon>Flavobacteriales</taxon>
        <taxon>Weeksellaceae</taxon>
        <taxon>Chryseobacterium group</taxon>
        <taxon>Chryseobacterium</taxon>
    </lineage>
</organism>
<feature type="active site" description="Charge relay system" evidence="5">
    <location>
        <position position="143"/>
    </location>
</feature>
<dbReference type="Pfam" id="PF00082">
    <property type="entry name" value="Peptidase_S8"/>
    <property type="match status" value="1"/>
</dbReference>
<feature type="compositionally biased region" description="Low complexity" evidence="6">
    <location>
        <begin position="375"/>
        <end position="389"/>
    </location>
</feature>
<dbReference type="PROSITE" id="PS51892">
    <property type="entry name" value="SUBTILASE"/>
    <property type="match status" value="1"/>
</dbReference>
<dbReference type="RefSeq" id="WP_378173851.1">
    <property type="nucleotide sequence ID" value="NZ_JBHTCR010000002.1"/>
</dbReference>
<evidence type="ECO:0000256" key="2">
    <source>
        <dbReference type="ARBA" id="ARBA00022729"/>
    </source>
</evidence>
<dbReference type="GO" id="GO:0016787">
    <property type="term" value="F:hydrolase activity"/>
    <property type="evidence" value="ECO:0007669"/>
    <property type="project" value="UniProtKB-KW"/>
</dbReference>
<dbReference type="Gene3D" id="3.40.50.200">
    <property type="entry name" value="Peptidase S8/S53 domain"/>
    <property type="match status" value="1"/>
</dbReference>
<evidence type="ECO:0000313" key="9">
    <source>
        <dbReference type="EMBL" id="MFC7345816.1"/>
    </source>
</evidence>
<dbReference type="PROSITE" id="PS00138">
    <property type="entry name" value="SUBTILASE_SER"/>
    <property type="match status" value="1"/>
</dbReference>
<keyword evidence="2" id="KW-0732">Signal</keyword>
<evidence type="ECO:0000259" key="8">
    <source>
        <dbReference type="Pfam" id="PF18962"/>
    </source>
</evidence>
<dbReference type="EMBL" id="JBHTCR010000002">
    <property type="protein sequence ID" value="MFC7345816.1"/>
    <property type="molecule type" value="Genomic_DNA"/>
</dbReference>
<dbReference type="InterPro" id="IPR023828">
    <property type="entry name" value="Peptidase_S8_Ser-AS"/>
</dbReference>
<feature type="active site" description="Charge relay system" evidence="5">
    <location>
        <position position="112"/>
    </location>
</feature>
<evidence type="ECO:0000259" key="7">
    <source>
        <dbReference type="Pfam" id="PF00082"/>
    </source>
</evidence>
<feature type="region of interest" description="Disordered" evidence="6">
    <location>
        <begin position="349"/>
        <end position="389"/>
    </location>
</feature>
<dbReference type="Proteomes" id="UP001596550">
    <property type="component" value="Unassembled WGS sequence"/>
</dbReference>
<dbReference type="InterPro" id="IPR026444">
    <property type="entry name" value="Secre_tail"/>
</dbReference>
<keyword evidence="1 5" id="KW-0645">Protease</keyword>
<evidence type="ECO:0000256" key="6">
    <source>
        <dbReference type="SAM" id="MobiDB-lite"/>
    </source>
</evidence>
<dbReference type="Gene3D" id="2.60.120.380">
    <property type="match status" value="1"/>
</dbReference>
<gene>
    <name evidence="9" type="ORF">ACFQO9_03660</name>
</gene>
<evidence type="ECO:0000256" key="4">
    <source>
        <dbReference type="ARBA" id="ARBA00022825"/>
    </source>
</evidence>
<name>A0ABW2LYS9_9FLAO</name>
<comment type="similarity">
    <text evidence="5">Belongs to the peptidase S8 family.</text>
</comment>
<dbReference type="InterPro" id="IPR000209">
    <property type="entry name" value="Peptidase_S8/S53_dom"/>
</dbReference>
<evidence type="ECO:0000256" key="1">
    <source>
        <dbReference type="ARBA" id="ARBA00022670"/>
    </source>
</evidence>
<keyword evidence="4 5" id="KW-0720">Serine protease</keyword>
<reference evidence="10" key="1">
    <citation type="journal article" date="2019" name="Int. J. Syst. Evol. Microbiol.">
        <title>The Global Catalogue of Microorganisms (GCM) 10K type strain sequencing project: providing services to taxonomists for standard genome sequencing and annotation.</title>
        <authorList>
            <consortium name="The Broad Institute Genomics Platform"/>
            <consortium name="The Broad Institute Genome Sequencing Center for Infectious Disease"/>
            <person name="Wu L."/>
            <person name="Ma J."/>
        </authorList>
    </citation>
    <scope>NUCLEOTIDE SEQUENCE [LARGE SCALE GENOMIC DNA]</scope>
    <source>
        <strain evidence="10">CCUG 54781</strain>
    </source>
</reference>
<sequence>MKKYLLLASTLTISSLNAQKISTNERKLIKDNAFKTYIQSNYLLYDTNKNLNYLDLLKRRVSFVFDGRPYFYSNEDIRQVRNVNADILNDSGNTIGLSGNFNGEGIQFTVFDGGRVYAAHSVFDNLPNRITNKEASTEPYSGHATAVSGFIGARSFSVPGANLRGVAMNSTIDSYMFDDTILPGDSSPSDVFDKILIANPNISNHSYGNNSGWLYGPTYGLPNAWFWSGSYSTANNIAYDLQGTYLDNDANYDDIVYKNPSNIIVKSSGNYFGDGPSGSNITTAYYVSGNSYVPFPAGATLPQNNCANGYDCISNGSLAKNIIVVGATNIITTNNFKYNSTSDVIHSDYSSAGPRDDGGIKPDIVTTGTNVSHASTSSTGSNSSSTGSGTSYSAPVITGIIGLWTQINKQLFAGQLLNASSAKTLLIHSAKEAGNIGPDPLFGWGFADAKGGAEILVGKSNNTNIFNNETLNNGIINEKLLIATGNQPLKVTISWIDPAFVNLPTTYADAYNNRTSRLINDLDLRVIDTTTNTVYYPWKLDANNPNTPAIKADNTVDNVEQVLIDNPVAGRTYKIQISNKGSLINDIGVSSAQDYSIIATGYSQQVLNTAELVKNQIITIAPTLTKDFVKILKAPSKSTFNVYDFSGKKLQTGKINNSETSVNLSSYNNGVYIIEVNTGKDIISKKVIKE</sequence>
<keyword evidence="10" id="KW-1185">Reference proteome</keyword>
<proteinExistence type="inferred from homology"/>
<accession>A0ABW2LYS9</accession>